<dbReference type="PANTHER" id="PTHR46018">
    <property type="entry name" value="ZINC PHOSPHODIESTERASE ELAC PROTEIN 1"/>
    <property type="match status" value="1"/>
</dbReference>
<organism evidence="1 2">
    <name type="scientific">candidate division KSB3 bacterium</name>
    <dbReference type="NCBI Taxonomy" id="2044937"/>
    <lineage>
        <taxon>Bacteria</taxon>
        <taxon>candidate division KSB3</taxon>
    </lineage>
</organism>
<reference evidence="1 2" key="1">
    <citation type="submission" date="2017-10" db="EMBL/GenBank/DDBJ databases">
        <title>Novel microbial diversity and functional potential in the marine mammal oral microbiome.</title>
        <authorList>
            <person name="Dudek N.K."/>
            <person name="Sun C.L."/>
            <person name="Burstein D."/>
            <person name="Kantor R.S."/>
            <person name="Aliaga Goltsman D.S."/>
            <person name="Bik E.M."/>
            <person name="Thomas B.C."/>
            <person name="Banfield J.F."/>
            <person name="Relman D.A."/>
        </authorList>
    </citation>
    <scope>NUCLEOTIDE SEQUENCE [LARGE SCALE GENOMIC DNA]</scope>
    <source>
        <strain evidence="1">DOLJORAL78_47_16</strain>
    </source>
</reference>
<accession>A0A2G6KAC5</accession>
<dbReference type="Gene3D" id="3.60.15.10">
    <property type="entry name" value="Ribonuclease Z/Hydroxyacylglutathione hydrolase-like"/>
    <property type="match status" value="1"/>
</dbReference>
<comment type="caution">
    <text evidence="1">The sequence shown here is derived from an EMBL/GenBank/DDBJ whole genome shotgun (WGS) entry which is preliminary data.</text>
</comment>
<protein>
    <submittedName>
        <fullName evidence="1">Uncharacterized protein</fullName>
    </submittedName>
</protein>
<dbReference type="AlphaFoldDB" id="A0A2G6KAC5"/>
<dbReference type="Pfam" id="PF23023">
    <property type="entry name" value="Anti-Pycsar_Apyc1"/>
    <property type="match status" value="1"/>
</dbReference>
<gene>
    <name evidence="1" type="ORF">CSA56_14915</name>
</gene>
<dbReference type="SUPFAM" id="SSF56281">
    <property type="entry name" value="Metallo-hydrolase/oxidoreductase"/>
    <property type="match status" value="1"/>
</dbReference>
<dbReference type="PANTHER" id="PTHR46018:SF2">
    <property type="entry name" value="ZINC PHOSPHODIESTERASE ELAC PROTEIN 1"/>
    <property type="match status" value="1"/>
</dbReference>
<sequence>MLEDCKHLLYMDDTKDDNMEKIVLLGTAGAVTNSERDNVSLVYCAQKAPLGAYHCLLECGGSAAHKLAKLGIPYETLKDIIITHTHLDHLYGLPGLIFSMIYRDRLRTQPLRIYCPEPAVGALTALIELSDLAAHSSFPFEVRGVPMEESALVLENQYARITSTPVEHAPDVPTIGIKIHSKPSNRIFVYSSDTGYSERFIHFAQQADILCHECAGLAKHPIPALHSTALQVGLVAEQSAAKQLVLVHLDTVANDDPAEIVAEVRQHFSGEVSVASDFDEYAI</sequence>
<name>A0A2G6KAC5_9BACT</name>
<dbReference type="Proteomes" id="UP000230821">
    <property type="component" value="Unassembled WGS sequence"/>
</dbReference>
<dbReference type="InterPro" id="IPR036866">
    <property type="entry name" value="RibonucZ/Hydroxyglut_hydro"/>
</dbReference>
<proteinExistence type="predicted"/>
<dbReference type="EMBL" id="PDSK01000111">
    <property type="protein sequence ID" value="PIE32595.1"/>
    <property type="molecule type" value="Genomic_DNA"/>
</dbReference>
<evidence type="ECO:0000313" key="2">
    <source>
        <dbReference type="Proteomes" id="UP000230821"/>
    </source>
</evidence>
<evidence type="ECO:0000313" key="1">
    <source>
        <dbReference type="EMBL" id="PIE32595.1"/>
    </source>
</evidence>
<dbReference type="GO" id="GO:0042781">
    <property type="term" value="F:3'-tRNA processing endoribonuclease activity"/>
    <property type="evidence" value="ECO:0007669"/>
    <property type="project" value="TreeGrafter"/>
</dbReference>